<organism evidence="2 3">
    <name type="scientific">Nannochloropsis gaditana</name>
    <dbReference type="NCBI Taxonomy" id="72520"/>
    <lineage>
        <taxon>Eukaryota</taxon>
        <taxon>Sar</taxon>
        <taxon>Stramenopiles</taxon>
        <taxon>Ochrophyta</taxon>
        <taxon>Eustigmatophyceae</taxon>
        <taxon>Eustigmatales</taxon>
        <taxon>Monodopsidaceae</taxon>
        <taxon>Nannochloropsis</taxon>
    </lineage>
</organism>
<comment type="caution">
    <text evidence="2">The sequence shown here is derived from an EMBL/GenBank/DDBJ whole genome shotgun (WGS) entry which is preliminary data.</text>
</comment>
<evidence type="ECO:0000256" key="1">
    <source>
        <dbReference type="SAM" id="MobiDB-lite"/>
    </source>
</evidence>
<dbReference type="Proteomes" id="UP000019335">
    <property type="component" value="Unassembled WGS sequence"/>
</dbReference>
<dbReference type="EMBL" id="AZIL01002414">
    <property type="protein sequence ID" value="EWM21688.1"/>
    <property type="molecule type" value="Genomic_DNA"/>
</dbReference>
<evidence type="ECO:0000313" key="3">
    <source>
        <dbReference type="Proteomes" id="UP000019335"/>
    </source>
</evidence>
<keyword evidence="3" id="KW-1185">Reference proteome</keyword>
<sequence>MVRCVVVRAPGLSVLWKRLPEAAPLLAAPVLFCFNNSKGMYPDIVRQPSPAFLETGVFPGEKATEGGTQATSEGLEEGWREGGRVGVKHKRCEDNKEYGS</sequence>
<accession>W7TDR4</accession>
<proteinExistence type="predicted"/>
<gene>
    <name evidence="2" type="ORF">Naga_101740g2</name>
</gene>
<feature type="region of interest" description="Disordered" evidence="1">
    <location>
        <begin position="60"/>
        <end position="82"/>
    </location>
</feature>
<protein>
    <submittedName>
        <fullName evidence="2">Uncharacterized protein</fullName>
    </submittedName>
</protein>
<name>W7TDR4_9STRA</name>
<dbReference type="AlphaFoldDB" id="W7TDR4"/>
<reference evidence="2 3" key="1">
    <citation type="journal article" date="2014" name="Mol. Plant">
        <title>Chromosome Scale Genome Assembly and Transcriptome Profiling of Nannochloropsis gaditana in Nitrogen Depletion.</title>
        <authorList>
            <person name="Corteggiani Carpinelli E."/>
            <person name="Telatin A."/>
            <person name="Vitulo N."/>
            <person name="Forcato C."/>
            <person name="D'Angelo M."/>
            <person name="Schiavon R."/>
            <person name="Vezzi A."/>
            <person name="Giacometti G.M."/>
            <person name="Morosinotto T."/>
            <person name="Valle G."/>
        </authorList>
    </citation>
    <scope>NUCLEOTIDE SEQUENCE [LARGE SCALE GENOMIC DNA]</scope>
    <source>
        <strain evidence="2 3">B-31</strain>
    </source>
</reference>
<evidence type="ECO:0000313" key="2">
    <source>
        <dbReference type="EMBL" id="EWM21688.1"/>
    </source>
</evidence>